<feature type="compositionally biased region" description="Basic and acidic residues" evidence="1">
    <location>
        <begin position="34"/>
        <end position="43"/>
    </location>
</feature>
<gene>
    <name evidence="2" type="ORF">BCY86_03265</name>
</gene>
<dbReference type="Proteomes" id="UP000185544">
    <property type="component" value="Chromosome"/>
</dbReference>
<keyword evidence="3" id="KW-1185">Reference proteome</keyword>
<evidence type="ECO:0000256" key="1">
    <source>
        <dbReference type="SAM" id="MobiDB-lite"/>
    </source>
</evidence>
<feature type="region of interest" description="Disordered" evidence="1">
    <location>
        <begin position="1"/>
        <end position="69"/>
    </location>
</feature>
<dbReference type="EMBL" id="CP016908">
    <property type="protein sequence ID" value="APR99804.1"/>
    <property type="molecule type" value="Genomic_DNA"/>
</dbReference>
<dbReference type="KEGG" id="pabo:BCY86_03265"/>
<name>A0A1L6MWE9_9BACT</name>
<reference evidence="2 3" key="1">
    <citation type="submission" date="2016-08" db="EMBL/GenBank/DDBJ databases">
        <title>Identification and validation of antigenic proteins from Pajaroellobacter abortibovis using de-novo genome sequence assembly and reverse vaccinology.</title>
        <authorList>
            <person name="Welly B.T."/>
            <person name="Miller M.R."/>
            <person name="Stott J.L."/>
            <person name="Blanchard M.T."/>
            <person name="Islas-Trejo A.D."/>
            <person name="O'Rourke S.M."/>
            <person name="Young A.E."/>
            <person name="Medrano J.F."/>
            <person name="Van Eenennaam A.L."/>
        </authorList>
    </citation>
    <scope>NUCLEOTIDE SEQUENCE [LARGE SCALE GENOMIC DNA]</scope>
    <source>
        <strain evidence="2 3">BTF92-0548A/99-0131</strain>
    </source>
</reference>
<protein>
    <submittedName>
        <fullName evidence="2">Uncharacterized protein</fullName>
    </submittedName>
</protein>
<dbReference type="AlphaFoldDB" id="A0A1L6MWE9"/>
<evidence type="ECO:0000313" key="3">
    <source>
        <dbReference type="Proteomes" id="UP000185544"/>
    </source>
</evidence>
<accession>A0A1L6MWE9</accession>
<feature type="compositionally biased region" description="Gly residues" evidence="1">
    <location>
        <begin position="45"/>
        <end position="64"/>
    </location>
</feature>
<evidence type="ECO:0000313" key="2">
    <source>
        <dbReference type="EMBL" id="APR99804.1"/>
    </source>
</evidence>
<organism evidence="2 3">
    <name type="scientific">Pajaroellobacter abortibovis</name>
    <dbReference type="NCBI Taxonomy" id="1882918"/>
    <lineage>
        <taxon>Bacteria</taxon>
        <taxon>Pseudomonadati</taxon>
        <taxon>Myxococcota</taxon>
        <taxon>Polyangia</taxon>
        <taxon>Polyangiales</taxon>
        <taxon>Polyangiaceae</taxon>
    </lineage>
</organism>
<sequence>MGAPESADGEEEEERGSDSRDPSKGEGGGNKGPSGDDKTDHNSGGDAGGGRTGGDSAGDLGGGDAEGKPTTLIVTGKMVANEKIGGCLQGLRNNGVTRHKNDGLAYSFTPAPISANSEVALWSLLRIGGVPVSDMQGLIDRLCHTPGGPQTIFLVVDNRNDSGLTNSVQRDGRVIATLKAERVTPLVTRLQTSASAYVLTSMAANVRLQLGQFVLGRYQPWRVQEAIQKLGKGACGPVFKIQSLIISRMDGSNKTQVVACDLPSTF</sequence>
<proteinExistence type="predicted"/>